<dbReference type="EMBL" id="JACHGT010000003">
    <property type="protein sequence ID" value="MBB6033809.1"/>
    <property type="molecule type" value="Genomic_DNA"/>
</dbReference>
<proteinExistence type="inferred from homology"/>
<evidence type="ECO:0000313" key="3">
    <source>
        <dbReference type="EMBL" id="MBB6033809.1"/>
    </source>
</evidence>
<dbReference type="RefSeq" id="WP_184786668.1">
    <property type="nucleotide sequence ID" value="NZ_BONT01000013.1"/>
</dbReference>
<dbReference type="Proteomes" id="UP000548476">
    <property type="component" value="Unassembled WGS sequence"/>
</dbReference>
<dbReference type="PIRSF" id="PIRSF000883">
    <property type="entry name" value="Pesterase_MJ0912"/>
    <property type="match status" value="1"/>
</dbReference>
<gene>
    <name evidence="3" type="ORF">HNR73_001659</name>
</gene>
<evidence type="ECO:0000313" key="4">
    <source>
        <dbReference type="Proteomes" id="UP000548476"/>
    </source>
</evidence>
<reference evidence="3 4" key="1">
    <citation type="submission" date="2020-08" db="EMBL/GenBank/DDBJ databases">
        <title>Genomic Encyclopedia of Type Strains, Phase IV (KMG-IV): sequencing the most valuable type-strain genomes for metagenomic binning, comparative biology and taxonomic classification.</title>
        <authorList>
            <person name="Goeker M."/>
        </authorList>
    </citation>
    <scope>NUCLEOTIDE SEQUENCE [LARGE SCALE GENOMIC DNA]</scope>
    <source>
        <strain evidence="3 4">YIM 65646</strain>
    </source>
</reference>
<protein>
    <submittedName>
        <fullName evidence="3">Putative phosphodiesterase</fullName>
    </submittedName>
</protein>
<evidence type="ECO:0000256" key="1">
    <source>
        <dbReference type="ARBA" id="ARBA00008950"/>
    </source>
</evidence>
<dbReference type="GO" id="GO:0005737">
    <property type="term" value="C:cytoplasm"/>
    <property type="evidence" value="ECO:0007669"/>
    <property type="project" value="TreeGrafter"/>
</dbReference>
<dbReference type="Gene3D" id="3.60.21.10">
    <property type="match status" value="1"/>
</dbReference>
<name>A0A841FMH0_9ACTN</name>
<comment type="caution">
    <text evidence="3">The sequence shown here is derived from an EMBL/GenBank/DDBJ whole genome shotgun (WGS) entry which is preliminary data.</text>
</comment>
<dbReference type="InterPro" id="IPR011152">
    <property type="entry name" value="Pesterase_MJ0912"/>
</dbReference>
<evidence type="ECO:0000259" key="2">
    <source>
        <dbReference type="Pfam" id="PF12850"/>
    </source>
</evidence>
<dbReference type="InterPro" id="IPR024654">
    <property type="entry name" value="Calcineurin-like_PHP_lpxH"/>
</dbReference>
<dbReference type="PANTHER" id="PTHR42850:SF2">
    <property type="entry name" value="BLL5683 PROTEIN"/>
    <property type="match status" value="1"/>
</dbReference>
<dbReference type="InterPro" id="IPR029052">
    <property type="entry name" value="Metallo-depent_PP-like"/>
</dbReference>
<sequence length="253" mass="27004">MTIAVLSDIHGVLPALDAVLAEPDVKNAEHIIITGDVAAGPQPTAVLDRLAALGERVSYIRGNADRELADWYPGTTAVFPDEIGPWAAARLTSQQRSWMRSWPTTLTRHVDGLGEVLFCHATPRDDTEMLLVDSRPARYIEVFADLPGTVTTIVCGHTHMPFTRLAANRTVVNPGSVGMPYGPPGAYWALLGPGVTLRRTPLDADAVCAEVIAGSGYAGVEDWTGEYLRGRYSDVDALEVFAPADGRGSAPAA</sequence>
<dbReference type="Pfam" id="PF12850">
    <property type="entry name" value="Metallophos_2"/>
    <property type="match status" value="1"/>
</dbReference>
<keyword evidence="4" id="KW-1185">Reference proteome</keyword>
<organism evidence="3 4">
    <name type="scientific">Phytomonospora endophytica</name>
    <dbReference type="NCBI Taxonomy" id="714109"/>
    <lineage>
        <taxon>Bacteria</taxon>
        <taxon>Bacillati</taxon>
        <taxon>Actinomycetota</taxon>
        <taxon>Actinomycetes</taxon>
        <taxon>Micromonosporales</taxon>
        <taxon>Micromonosporaceae</taxon>
        <taxon>Phytomonospora</taxon>
    </lineage>
</organism>
<dbReference type="SUPFAM" id="SSF56300">
    <property type="entry name" value="Metallo-dependent phosphatases"/>
    <property type="match status" value="1"/>
</dbReference>
<accession>A0A841FMH0</accession>
<dbReference type="GO" id="GO:0016791">
    <property type="term" value="F:phosphatase activity"/>
    <property type="evidence" value="ECO:0007669"/>
    <property type="project" value="TreeGrafter"/>
</dbReference>
<feature type="domain" description="Calcineurin-like phosphoesterase" evidence="2">
    <location>
        <begin position="1"/>
        <end position="185"/>
    </location>
</feature>
<comment type="similarity">
    <text evidence="1">Belongs to the metallophosphoesterase superfamily. YfcE family.</text>
</comment>
<dbReference type="AlphaFoldDB" id="A0A841FMH0"/>
<dbReference type="PANTHER" id="PTHR42850">
    <property type="entry name" value="METALLOPHOSPHOESTERASE"/>
    <property type="match status" value="1"/>
</dbReference>
<dbReference type="InterPro" id="IPR050126">
    <property type="entry name" value="Ap4A_hydrolase"/>
</dbReference>